<dbReference type="Pfam" id="PF12589">
    <property type="entry name" value="WBS_methylT"/>
    <property type="match status" value="1"/>
</dbReference>
<evidence type="ECO:0000313" key="12">
    <source>
        <dbReference type="Proteomes" id="UP001516464"/>
    </source>
</evidence>
<keyword evidence="8" id="KW-0539">Nucleus</keyword>
<evidence type="ECO:0000256" key="5">
    <source>
        <dbReference type="ARBA" id="ARBA00022603"/>
    </source>
</evidence>
<evidence type="ECO:0000256" key="8">
    <source>
        <dbReference type="ARBA" id="ARBA00023242"/>
    </source>
</evidence>
<dbReference type="InterPro" id="IPR013216">
    <property type="entry name" value="Methyltransf_11"/>
</dbReference>
<keyword evidence="7" id="KW-0949">S-adenosyl-L-methionine</keyword>
<keyword evidence="5" id="KW-0489">Methyltransferase</keyword>
<feature type="domain" description="18S rRNA (guanine(1575)-N(7))-methyltransferase Bud23 C-terminal" evidence="10">
    <location>
        <begin position="208"/>
        <end position="245"/>
    </location>
</feature>
<organism evidence="11 12">
    <name type="scientific">Astathelohania contejeani</name>
    <dbReference type="NCBI Taxonomy" id="164912"/>
    <lineage>
        <taxon>Eukaryota</taxon>
        <taxon>Fungi</taxon>
        <taxon>Fungi incertae sedis</taxon>
        <taxon>Microsporidia</taxon>
        <taxon>Astathelohaniidae</taxon>
        <taxon>Astathelohania</taxon>
    </lineage>
</organism>
<dbReference type="PANTHER" id="PTHR12734:SF0">
    <property type="entry name" value="18S RRNA (GUANINE-N(7))-METHYLTRANSFERASE-RELATED"/>
    <property type="match status" value="1"/>
</dbReference>
<evidence type="ECO:0000256" key="7">
    <source>
        <dbReference type="ARBA" id="ARBA00022691"/>
    </source>
</evidence>
<dbReference type="PANTHER" id="PTHR12734">
    <property type="entry name" value="METHYLTRANSFERASE-RELATED"/>
    <property type="match status" value="1"/>
</dbReference>
<dbReference type="InterPro" id="IPR029063">
    <property type="entry name" value="SAM-dependent_MTases_sf"/>
</dbReference>
<evidence type="ECO:0000256" key="3">
    <source>
        <dbReference type="ARBA" id="ARBA00005547"/>
    </source>
</evidence>
<comment type="similarity">
    <text evidence="3">Belongs to the class I-like SAM-binding methyltransferase superfamily. BUD23/WBSCR22 family.</text>
</comment>
<name>A0ABQ7HXH0_9MICR</name>
<sequence>MVRPEYEGPPQQYYGKETAASYDQNTRIIDVQQSIASRCIQLLEIAQNSFLLDIGCGSGWSGSVISASGHQWLGVDISMDMLELAKNKGDNFDIFKCDIGMGLPFTPGTFDGVISVSVLQWLFHSYSTEENPITRIRRFMQDLFSVMKRNSKAVLQFYPESKKQIDILKTEAKRAGFDGGLVIDDEGTKNVKYYLLLECGGEREIIKEKKVRLGRREKIFKKKEALRQKGVEVARNSKYSGRKRTGKF</sequence>
<evidence type="ECO:0000259" key="10">
    <source>
        <dbReference type="Pfam" id="PF12589"/>
    </source>
</evidence>
<keyword evidence="12" id="KW-1185">Reference proteome</keyword>
<evidence type="ECO:0000256" key="4">
    <source>
        <dbReference type="ARBA" id="ARBA00022490"/>
    </source>
</evidence>
<dbReference type="InterPro" id="IPR022238">
    <property type="entry name" value="Bud23_C"/>
</dbReference>
<keyword evidence="4" id="KW-0963">Cytoplasm</keyword>
<dbReference type="SUPFAM" id="SSF53335">
    <property type="entry name" value="S-adenosyl-L-methionine-dependent methyltransferases"/>
    <property type="match status" value="1"/>
</dbReference>
<feature type="domain" description="Methyltransferase type 11" evidence="9">
    <location>
        <begin position="52"/>
        <end position="150"/>
    </location>
</feature>
<dbReference type="Proteomes" id="UP001516464">
    <property type="component" value="Unassembled WGS sequence"/>
</dbReference>
<evidence type="ECO:0000313" key="11">
    <source>
        <dbReference type="EMBL" id="KAF7682827.1"/>
    </source>
</evidence>
<keyword evidence="6" id="KW-0808">Transferase</keyword>
<protein>
    <submittedName>
        <fullName evidence="11">18S rRNA (Guanine-N(7))-methyltransferase bud23</fullName>
    </submittedName>
</protein>
<comment type="caution">
    <text evidence="11">The sequence shown here is derived from an EMBL/GenBank/DDBJ whole genome shotgun (WGS) entry which is preliminary data.</text>
</comment>
<evidence type="ECO:0000259" key="9">
    <source>
        <dbReference type="Pfam" id="PF08241"/>
    </source>
</evidence>
<evidence type="ECO:0000256" key="1">
    <source>
        <dbReference type="ARBA" id="ARBA00004123"/>
    </source>
</evidence>
<comment type="subcellular location">
    <subcellularLocation>
        <location evidence="2">Cytoplasm</location>
    </subcellularLocation>
    <subcellularLocation>
        <location evidence="1">Nucleus</location>
    </subcellularLocation>
</comment>
<dbReference type="Gene3D" id="3.40.50.150">
    <property type="entry name" value="Vaccinia Virus protein VP39"/>
    <property type="match status" value="1"/>
</dbReference>
<dbReference type="Pfam" id="PF08241">
    <property type="entry name" value="Methyltransf_11"/>
    <property type="match status" value="1"/>
</dbReference>
<evidence type="ECO:0000256" key="2">
    <source>
        <dbReference type="ARBA" id="ARBA00004496"/>
    </source>
</evidence>
<dbReference type="CDD" id="cd02440">
    <property type="entry name" value="AdoMet_MTases"/>
    <property type="match status" value="1"/>
</dbReference>
<proteinExistence type="inferred from homology"/>
<gene>
    <name evidence="11" type="primary">bud23</name>
    <name evidence="11" type="ORF">TCON_1960</name>
</gene>
<dbReference type="InterPro" id="IPR039769">
    <property type="entry name" value="Bud23-like"/>
</dbReference>
<dbReference type="EMBL" id="SBIQ01000174">
    <property type="protein sequence ID" value="KAF7682827.1"/>
    <property type="molecule type" value="Genomic_DNA"/>
</dbReference>
<reference evidence="11 12" key="1">
    <citation type="submission" date="2019-01" db="EMBL/GenBank/DDBJ databases">
        <title>Genomes sequencing and comparative genomics of infectious freshwater microsporidia, Cucumispora dikerogammari and Thelohania contejeani.</title>
        <authorList>
            <person name="Cormier A."/>
            <person name="Giraud I."/>
            <person name="Wattier R."/>
            <person name="Teixeira M."/>
            <person name="Grandjean F."/>
            <person name="Rigaud T."/>
            <person name="Cordaux R."/>
        </authorList>
    </citation>
    <scope>NUCLEOTIDE SEQUENCE [LARGE SCALE GENOMIC DNA]</scope>
    <source>
        <strain evidence="11">T1</strain>
        <tissue evidence="11">Spores</tissue>
    </source>
</reference>
<accession>A0ABQ7HXH0</accession>
<evidence type="ECO:0000256" key="6">
    <source>
        <dbReference type="ARBA" id="ARBA00022679"/>
    </source>
</evidence>